<organism evidence="1 2">
    <name type="scientific">Paragonimus skrjabini miyazakii</name>
    <dbReference type="NCBI Taxonomy" id="59628"/>
    <lineage>
        <taxon>Eukaryota</taxon>
        <taxon>Metazoa</taxon>
        <taxon>Spiralia</taxon>
        <taxon>Lophotrochozoa</taxon>
        <taxon>Platyhelminthes</taxon>
        <taxon>Trematoda</taxon>
        <taxon>Digenea</taxon>
        <taxon>Plagiorchiida</taxon>
        <taxon>Troglotremata</taxon>
        <taxon>Troglotrematidae</taxon>
        <taxon>Paragonimus</taxon>
    </lineage>
</organism>
<reference evidence="1" key="1">
    <citation type="submission" date="2019-07" db="EMBL/GenBank/DDBJ databases">
        <title>Annotation for the trematode Paragonimus miyazaki's.</title>
        <authorList>
            <person name="Choi Y.-J."/>
        </authorList>
    </citation>
    <scope>NUCLEOTIDE SEQUENCE</scope>
    <source>
        <strain evidence="1">Japan</strain>
    </source>
</reference>
<sequence length="247" mass="28096">MIMRTVPMVAQSSPQKVLGTILNPTSSTSSKTTVLPLVDINKDKSFGQVNTALLHRLSRDVHLLLLKVDMLKRLMRSKSGVDRSPNDVTKSLARLPFVAPYRTLTDFDTGEVILTSDEKRKTAMRFLSKYAGTTLGSLLRKVCQRLFTDDFAQIVGWTDKRNQGRQIKRSKILLTIQGKTRHLKTYFVESIVNHPQLTAPIDAVDIFVKKWCNNARDRAGGRTKKYKSANKSWQCTDPIYICYQRTF</sequence>
<name>A0A8S9YTZ6_9TREM</name>
<evidence type="ECO:0008006" key="3">
    <source>
        <dbReference type="Google" id="ProtNLM"/>
    </source>
</evidence>
<comment type="caution">
    <text evidence="1">The sequence shown here is derived from an EMBL/GenBank/DDBJ whole genome shotgun (WGS) entry which is preliminary data.</text>
</comment>
<accession>A0A8S9YTZ6</accession>
<evidence type="ECO:0000313" key="2">
    <source>
        <dbReference type="Proteomes" id="UP000822476"/>
    </source>
</evidence>
<gene>
    <name evidence="1" type="ORF">EG68_10133</name>
</gene>
<dbReference type="OrthoDB" id="6301537at2759"/>
<dbReference type="AlphaFoldDB" id="A0A8S9YTZ6"/>
<dbReference type="Proteomes" id="UP000822476">
    <property type="component" value="Unassembled WGS sequence"/>
</dbReference>
<keyword evidence="2" id="KW-1185">Reference proteome</keyword>
<dbReference type="EMBL" id="JTDE01004048">
    <property type="protein sequence ID" value="KAF7255358.1"/>
    <property type="molecule type" value="Genomic_DNA"/>
</dbReference>
<evidence type="ECO:0000313" key="1">
    <source>
        <dbReference type="EMBL" id="KAF7255358.1"/>
    </source>
</evidence>
<proteinExistence type="predicted"/>
<protein>
    <recommendedName>
        <fullName evidence="3">DUF4806 domain-containing protein</fullName>
    </recommendedName>
</protein>